<reference evidence="1 2" key="1">
    <citation type="journal article" date="2021" name="bioRxiv">
        <title>Chromosome-scale and haplotype-resolved genome assembly of a tetraploid potato cultivar.</title>
        <authorList>
            <person name="Sun H."/>
            <person name="Jiao W.-B."/>
            <person name="Krause K."/>
            <person name="Campoy J.A."/>
            <person name="Goel M."/>
            <person name="Folz-Donahue K."/>
            <person name="Kukat C."/>
            <person name="Huettel B."/>
            <person name="Schneeberger K."/>
        </authorList>
    </citation>
    <scope>NUCLEOTIDE SEQUENCE [LARGE SCALE GENOMIC DNA]</scope>
    <source>
        <strain evidence="1">SolTubOtavaFocal</strain>
        <tissue evidence="1">Leaves</tissue>
    </source>
</reference>
<dbReference type="PANTHER" id="PTHR15503:SF45">
    <property type="entry name" value="RNA-DIRECTED DNA POLYMERASE HOMOLOG"/>
    <property type="match status" value="1"/>
</dbReference>
<evidence type="ECO:0000313" key="2">
    <source>
        <dbReference type="Proteomes" id="UP000826656"/>
    </source>
</evidence>
<dbReference type="SUPFAM" id="SSF56672">
    <property type="entry name" value="DNA/RNA polymerases"/>
    <property type="match status" value="1"/>
</dbReference>
<gene>
    <name evidence="1" type="ORF">KY290_026625</name>
</gene>
<sequence length="116" mass="13556">MICKRYIYHLVQVKDSNSENPTLKLVPVVNEFPELFQEDLSGVPPEREIDFRIDLFPDTHSISIPPYRMAQANLKEFKERLKDLLDKGFIRPSISLWGALVLFVRKKDGSLRIRID</sequence>
<evidence type="ECO:0000313" key="1">
    <source>
        <dbReference type="EMBL" id="KAH0756355.1"/>
    </source>
</evidence>
<dbReference type="Proteomes" id="UP000826656">
    <property type="component" value="Unassembled WGS sequence"/>
</dbReference>
<comment type="caution">
    <text evidence="1">The sequence shown here is derived from an EMBL/GenBank/DDBJ whole genome shotgun (WGS) entry which is preliminary data.</text>
</comment>
<dbReference type="InterPro" id="IPR043502">
    <property type="entry name" value="DNA/RNA_pol_sf"/>
</dbReference>
<dbReference type="EMBL" id="JAIVGD010000018">
    <property type="protein sequence ID" value="KAH0756355.1"/>
    <property type="molecule type" value="Genomic_DNA"/>
</dbReference>
<keyword evidence="2" id="KW-1185">Reference proteome</keyword>
<organism evidence="1 2">
    <name type="scientific">Solanum tuberosum</name>
    <name type="common">Potato</name>
    <dbReference type="NCBI Taxonomy" id="4113"/>
    <lineage>
        <taxon>Eukaryota</taxon>
        <taxon>Viridiplantae</taxon>
        <taxon>Streptophyta</taxon>
        <taxon>Embryophyta</taxon>
        <taxon>Tracheophyta</taxon>
        <taxon>Spermatophyta</taxon>
        <taxon>Magnoliopsida</taxon>
        <taxon>eudicotyledons</taxon>
        <taxon>Gunneridae</taxon>
        <taxon>Pentapetalae</taxon>
        <taxon>asterids</taxon>
        <taxon>lamiids</taxon>
        <taxon>Solanales</taxon>
        <taxon>Solanaceae</taxon>
        <taxon>Solanoideae</taxon>
        <taxon>Solaneae</taxon>
        <taxon>Solanum</taxon>
    </lineage>
</organism>
<accession>A0ABQ7V038</accession>
<dbReference type="InterPro" id="IPR032567">
    <property type="entry name" value="RTL1-rel"/>
</dbReference>
<dbReference type="Gene3D" id="3.10.10.10">
    <property type="entry name" value="HIV Type 1 Reverse Transcriptase, subunit A, domain 1"/>
    <property type="match status" value="1"/>
</dbReference>
<name>A0ABQ7V038_SOLTU</name>
<evidence type="ECO:0008006" key="3">
    <source>
        <dbReference type="Google" id="ProtNLM"/>
    </source>
</evidence>
<proteinExistence type="predicted"/>
<dbReference type="PANTHER" id="PTHR15503">
    <property type="entry name" value="LDOC1 RELATED"/>
    <property type="match status" value="1"/>
</dbReference>
<protein>
    <recommendedName>
        <fullName evidence="3">Retrotransposon protein</fullName>
    </recommendedName>
</protein>